<sequence length="292" mass="33140">MASSPSYAVLFKAFSYDRFVRRRLAALRERVGHGHVHLMIDETHGRVGRVDHPMVLRHTESDMTARGYAGYPAGRLFWYNADYPLYFALEAGLEYDYYVMLEYDAVANCDLDAFVAAAAATGADFIGEPMARSAAEWMWLASCRDAFPSPMAVHPYLVCVCLFSRAAALHLRTRRLDLSARHRAGEIRQWPISEGFMSTEMIHAGFTVRSLSDYGRIPHVAWWPPYHEAMLGRLSEDAFVHPVLSGSRYVRSLFRNGLRPGLTAQWQALFSRLPPRPIDLTADTVHRQLTRS</sequence>
<evidence type="ECO:0000313" key="1">
    <source>
        <dbReference type="EMBL" id="KAA5611470.1"/>
    </source>
</evidence>
<gene>
    <name evidence="1" type="ORF">F1189_14150</name>
</gene>
<dbReference type="RefSeq" id="WP_150041475.1">
    <property type="nucleotide sequence ID" value="NZ_OW485601.1"/>
</dbReference>
<proteinExistence type="predicted"/>
<name>A0A5M6IT28_9PROT</name>
<dbReference type="AlphaFoldDB" id="A0A5M6IT28"/>
<keyword evidence="2" id="KW-1185">Reference proteome</keyword>
<organism evidence="1 2">
    <name type="scientific">Rhodovastum atsumiense</name>
    <dbReference type="NCBI Taxonomy" id="504468"/>
    <lineage>
        <taxon>Bacteria</taxon>
        <taxon>Pseudomonadati</taxon>
        <taxon>Pseudomonadota</taxon>
        <taxon>Alphaproteobacteria</taxon>
        <taxon>Acetobacterales</taxon>
        <taxon>Acetobacteraceae</taxon>
        <taxon>Rhodovastum</taxon>
    </lineage>
</organism>
<dbReference type="EMBL" id="VWPK01000020">
    <property type="protein sequence ID" value="KAA5611470.1"/>
    <property type="molecule type" value="Genomic_DNA"/>
</dbReference>
<comment type="caution">
    <text evidence="1">The sequence shown here is derived from an EMBL/GenBank/DDBJ whole genome shotgun (WGS) entry which is preliminary data.</text>
</comment>
<accession>A0A5M6IT28</accession>
<reference evidence="1 2" key="1">
    <citation type="submission" date="2019-09" db="EMBL/GenBank/DDBJ databases">
        <title>Genome sequence of Rhodovastum atsumiense, a diverse member of the Acetobacteraceae family of non-sulfur purple photosynthetic bacteria.</title>
        <authorList>
            <person name="Meyer T."/>
            <person name="Kyndt J."/>
        </authorList>
    </citation>
    <scope>NUCLEOTIDE SEQUENCE [LARGE SCALE GENOMIC DNA]</scope>
    <source>
        <strain evidence="1 2">DSM 21279</strain>
    </source>
</reference>
<dbReference type="Proteomes" id="UP000325255">
    <property type="component" value="Unassembled WGS sequence"/>
</dbReference>
<evidence type="ECO:0000313" key="2">
    <source>
        <dbReference type="Proteomes" id="UP000325255"/>
    </source>
</evidence>
<protein>
    <submittedName>
        <fullName evidence="1">Uncharacterized protein</fullName>
    </submittedName>
</protein>
<dbReference type="OrthoDB" id="7275721at2"/>